<reference evidence="1 2" key="1">
    <citation type="submission" date="2019-04" db="EMBL/GenBank/DDBJ databases">
        <authorList>
            <consortium name="DOE Joint Genome Institute"/>
            <person name="Mondo S."/>
            <person name="Kjaerbolling I."/>
            <person name="Vesth T."/>
            <person name="Frisvad J.C."/>
            <person name="Nybo J.L."/>
            <person name="Theobald S."/>
            <person name="Kildgaard S."/>
            <person name="Isbrandt T."/>
            <person name="Kuo A."/>
            <person name="Sato A."/>
            <person name="Lyhne E.K."/>
            <person name="Kogle M.E."/>
            <person name="Wiebenga A."/>
            <person name="Kun R.S."/>
            <person name="Lubbers R.J."/>
            <person name="Makela M.R."/>
            <person name="Barry K."/>
            <person name="Chovatia M."/>
            <person name="Clum A."/>
            <person name="Daum C."/>
            <person name="Haridas S."/>
            <person name="He G."/>
            <person name="LaButti K."/>
            <person name="Lipzen A."/>
            <person name="Riley R."/>
            <person name="Salamov A."/>
            <person name="Simmons B.A."/>
            <person name="Magnuson J.K."/>
            <person name="Henrissat B."/>
            <person name="Mortensen U.H."/>
            <person name="Larsen T.O."/>
            <person name="Devries R.P."/>
            <person name="Grigoriev I.V."/>
            <person name="Machida M."/>
            <person name="Baker S.E."/>
            <person name="Andersen M.R."/>
            <person name="Cantor M.N."/>
            <person name="Hua S.X."/>
        </authorList>
    </citation>
    <scope>NUCLEOTIDE SEQUENCE [LARGE SCALE GENOMIC DNA]</scope>
    <source>
        <strain evidence="1 2">CBS 119388</strain>
    </source>
</reference>
<dbReference type="GeneID" id="43670363"/>
<dbReference type="InterPro" id="IPR022198">
    <property type="entry name" value="DUF3723"/>
</dbReference>
<organism evidence="1 2">
    <name type="scientific">Aspergillus pseudonomiae</name>
    <dbReference type="NCBI Taxonomy" id="1506151"/>
    <lineage>
        <taxon>Eukaryota</taxon>
        <taxon>Fungi</taxon>
        <taxon>Dikarya</taxon>
        <taxon>Ascomycota</taxon>
        <taxon>Pezizomycotina</taxon>
        <taxon>Eurotiomycetes</taxon>
        <taxon>Eurotiomycetidae</taxon>
        <taxon>Eurotiales</taxon>
        <taxon>Aspergillaceae</taxon>
        <taxon>Aspergillus</taxon>
        <taxon>Aspergillus subgen. Circumdati</taxon>
    </lineage>
</organism>
<dbReference type="RefSeq" id="XP_031934671.1">
    <property type="nucleotide sequence ID" value="XM_032085672.1"/>
</dbReference>
<dbReference type="Proteomes" id="UP000325579">
    <property type="component" value="Unassembled WGS sequence"/>
</dbReference>
<proteinExistence type="predicted"/>
<gene>
    <name evidence="1" type="ORF">BDV37DRAFT_276996</name>
</gene>
<dbReference type="Pfam" id="PF12520">
    <property type="entry name" value="DUF3723"/>
    <property type="match status" value="1"/>
</dbReference>
<dbReference type="OrthoDB" id="4227485at2759"/>
<dbReference type="EMBL" id="ML736900">
    <property type="protein sequence ID" value="KAE8397352.1"/>
    <property type="molecule type" value="Genomic_DNA"/>
</dbReference>
<evidence type="ECO:0000313" key="2">
    <source>
        <dbReference type="Proteomes" id="UP000325579"/>
    </source>
</evidence>
<protein>
    <submittedName>
        <fullName evidence="1">Uncharacterized protein</fullName>
    </submittedName>
</protein>
<sequence length="520" mass="59082">MRKECLEEVGVTEDNSFLQSHSEQIALTIRKCLSRLSASERSVIERIYSRKQHRPMLDILAQVLQHHSLQPGFTVGNMNRLLRMKSPDELAHYLRHILDTWTYIMGAGNIGDLDPNSVELLQGRSPVWSTNDHEYISQLLRSGSLMPRVTDKERRKSLGRRLLSIRRIIPSMYTFMEDTKLIPDGPRDTIRTSLLHQFRPRRRSRYTNRSGFLQAYRRLWLYTMQYFPVLIGTMPLLDHRGAERSICRSQEESQRRWATFSRLAISLGFDSPQIRGLLHRGVAATSEPHTQSISEMPCMTQPETGRWKMHIPDGLPEEPSQMSHSVSEECDSSQRRILPITAHLSRHVSPVDNRGNSTHQPLLLISPLNSPPPGTAYSASVYNTTTALSSRRQSPAPLTTMIEMTQYTNLNPFDCTSDSSTKSPSRLGLLGEKTIQKPQDFEAPLKTLSGDKGILYEIGNPATIFYLPLARVDRLFAQYSQGHQSHRYAILIQGELYPVHPTAVPTHLRSTVVITGPNLT</sequence>
<dbReference type="AlphaFoldDB" id="A0A5N7CSZ0"/>
<name>A0A5N7CSZ0_9EURO</name>
<evidence type="ECO:0000313" key="1">
    <source>
        <dbReference type="EMBL" id="KAE8397352.1"/>
    </source>
</evidence>
<keyword evidence="2" id="KW-1185">Reference proteome</keyword>
<accession>A0A5N7CSZ0</accession>